<dbReference type="SUPFAM" id="SSF46689">
    <property type="entry name" value="Homeodomain-like"/>
    <property type="match status" value="1"/>
</dbReference>
<reference evidence="7 8" key="1">
    <citation type="submission" date="2023-10" db="EMBL/GenBank/DDBJ databases">
        <title>Virgibacillus halophilus 5B73C genome.</title>
        <authorList>
            <person name="Miliotis G."/>
            <person name="Sengupta P."/>
            <person name="Hameed A."/>
            <person name="Chuvochina M."/>
            <person name="Mcdonagh F."/>
            <person name="Simpson A.C."/>
            <person name="Singh N.K."/>
            <person name="Rekha P.D."/>
            <person name="Raman K."/>
            <person name="Hugenholtz P."/>
            <person name="Venkateswaran K."/>
        </authorList>
    </citation>
    <scope>NUCLEOTIDE SEQUENCE [LARGE SCALE GENOMIC DNA]</scope>
    <source>
        <strain evidence="7 8">5B73C</strain>
    </source>
</reference>
<keyword evidence="8" id="KW-1185">Reference proteome</keyword>
<dbReference type="InterPro" id="IPR001647">
    <property type="entry name" value="HTH_TetR"/>
</dbReference>
<organism evidence="7 8">
    <name type="scientific">Tigheibacillus halophilus</name>
    <dbReference type="NCBI Taxonomy" id="361280"/>
    <lineage>
        <taxon>Bacteria</taxon>
        <taxon>Bacillati</taxon>
        <taxon>Bacillota</taxon>
        <taxon>Bacilli</taxon>
        <taxon>Bacillales</taxon>
        <taxon>Bacillaceae</taxon>
        <taxon>Tigheibacillus</taxon>
    </lineage>
</organism>
<evidence type="ECO:0000256" key="4">
    <source>
        <dbReference type="ARBA" id="ARBA00023163"/>
    </source>
</evidence>
<feature type="domain" description="HTH tetR-type" evidence="6">
    <location>
        <begin position="19"/>
        <end position="79"/>
    </location>
</feature>
<dbReference type="PANTHER" id="PTHR30055:SF175">
    <property type="entry name" value="HTH-TYPE TRANSCRIPTIONAL REPRESSOR KSTR2"/>
    <property type="match status" value="1"/>
</dbReference>
<evidence type="ECO:0000256" key="1">
    <source>
        <dbReference type="ARBA" id="ARBA00022491"/>
    </source>
</evidence>
<keyword evidence="4" id="KW-0804">Transcription</keyword>
<dbReference type="RefSeq" id="WP_390355092.1">
    <property type="nucleotide sequence ID" value="NZ_JBHUIZ010000006.1"/>
</dbReference>
<evidence type="ECO:0000256" key="2">
    <source>
        <dbReference type="ARBA" id="ARBA00023015"/>
    </source>
</evidence>
<keyword evidence="2" id="KW-0805">Transcription regulation</keyword>
<evidence type="ECO:0000259" key="6">
    <source>
        <dbReference type="PROSITE" id="PS50977"/>
    </source>
</evidence>
<keyword evidence="1" id="KW-0678">Repressor</keyword>
<dbReference type="Pfam" id="PF00440">
    <property type="entry name" value="TetR_N"/>
    <property type="match status" value="1"/>
</dbReference>
<evidence type="ECO:0000313" key="8">
    <source>
        <dbReference type="Proteomes" id="UP001281447"/>
    </source>
</evidence>
<evidence type="ECO:0000313" key="7">
    <source>
        <dbReference type="EMBL" id="MDY0394245.1"/>
    </source>
</evidence>
<dbReference type="Proteomes" id="UP001281447">
    <property type="component" value="Unassembled WGS sequence"/>
</dbReference>
<keyword evidence="3 5" id="KW-0238">DNA-binding</keyword>
<gene>
    <name evidence="7" type="ORF">RWE15_06805</name>
</gene>
<protein>
    <submittedName>
        <fullName evidence="7">TetR/AcrR family transcriptional regulator</fullName>
    </submittedName>
</protein>
<evidence type="ECO:0000256" key="5">
    <source>
        <dbReference type="PROSITE-ProRule" id="PRU00335"/>
    </source>
</evidence>
<name>A0ABU5C4X0_9BACI</name>
<dbReference type="EMBL" id="JAWDIP010000003">
    <property type="protein sequence ID" value="MDY0394245.1"/>
    <property type="molecule type" value="Genomic_DNA"/>
</dbReference>
<dbReference type="PROSITE" id="PS50977">
    <property type="entry name" value="HTH_TETR_2"/>
    <property type="match status" value="1"/>
</dbReference>
<feature type="DNA-binding region" description="H-T-H motif" evidence="5">
    <location>
        <begin position="42"/>
        <end position="61"/>
    </location>
</feature>
<dbReference type="PANTHER" id="PTHR30055">
    <property type="entry name" value="HTH-TYPE TRANSCRIPTIONAL REGULATOR RUTR"/>
    <property type="match status" value="1"/>
</dbReference>
<dbReference type="Gene3D" id="1.10.357.10">
    <property type="entry name" value="Tetracycline Repressor, domain 2"/>
    <property type="match status" value="1"/>
</dbReference>
<accession>A0ABU5C4X0</accession>
<sequence>MGNKQKRPLGRPPYQVNHIPTDEVILQVSAKLFLERPYQDISMDEIAAAADVTKATVYYYFANKSELYAKSMDCMMGRIRMNIRAMISQRKSLKENLLDVTVSHLTATFHLDLDALLQSAKNVLLEKDWERMSLAIRLLEEEIAAVFQYAKERGEIADDFSVSFCSQAFLSLLKIGNKRDVKGNLIYESPKAAAEQIVRFFCKGVS</sequence>
<dbReference type="InterPro" id="IPR050109">
    <property type="entry name" value="HTH-type_TetR-like_transc_reg"/>
</dbReference>
<dbReference type="PRINTS" id="PR00455">
    <property type="entry name" value="HTHTETR"/>
</dbReference>
<comment type="caution">
    <text evidence="7">The sequence shown here is derived from an EMBL/GenBank/DDBJ whole genome shotgun (WGS) entry which is preliminary data.</text>
</comment>
<dbReference type="InterPro" id="IPR009057">
    <property type="entry name" value="Homeodomain-like_sf"/>
</dbReference>
<dbReference type="Gene3D" id="1.10.10.60">
    <property type="entry name" value="Homeodomain-like"/>
    <property type="match status" value="1"/>
</dbReference>
<proteinExistence type="predicted"/>
<evidence type="ECO:0000256" key="3">
    <source>
        <dbReference type="ARBA" id="ARBA00023125"/>
    </source>
</evidence>